<dbReference type="Proteomes" id="UP001595767">
    <property type="component" value="Unassembled WGS sequence"/>
</dbReference>
<accession>A0ABV8LFC8</accession>
<dbReference type="PROSITE" id="PS51257">
    <property type="entry name" value="PROKAR_LIPOPROTEIN"/>
    <property type="match status" value="1"/>
</dbReference>
<evidence type="ECO:0008006" key="4">
    <source>
        <dbReference type="Google" id="ProtNLM"/>
    </source>
</evidence>
<evidence type="ECO:0000313" key="2">
    <source>
        <dbReference type="EMBL" id="MFC4128984.1"/>
    </source>
</evidence>
<protein>
    <recommendedName>
        <fullName evidence="4">LexA repressor DNA-binding domain-containing protein</fullName>
    </recommendedName>
</protein>
<gene>
    <name evidence="2" type="ORF">ACFOW8_29040</name>
</gene>
<evidence type="ECO:0000313" key="3">
    <source>
        <dbReference type="Proteomes" id="UP001595767"/>
    </source>
</evidence>
<reference evidence="3" key="1">
    <citation type="journal article" date="2019" name="Int. J. Syst. Evol. Microbiol.">
        <title>The Global Catalogue of Microorganisms (GCM) 10K type strain sequencing project: providing services to taxonomists for standard genome sequencing and annotation.</title>
        <authorList>
            <consortium name="The Broad Institute Genomics Platform"/>
            <consortium name="The Broad Institute Genome Sequencing Center for Infectious Disease"/>
            <person name="Wu L."/>
            <person name="Ma J."/>
        </authorList>
    </citation>
    <scope>NUCLEOTIDE SEQUENCE [LARGE SCALE GENOMIC DNA]</scope>
    <source>
        <strain evidence="3">CGMCC 4.7204</strain>
    </source>
</reference>
<keyword evidence="3" id="KW-1185">Reference proteome</keyword>
<evidence type="ECO:0000256" key="1">
    <source>
        <dbReference type="SAM" id="MobiDB-lite"/>
    </source>
</evidence>
<sequence length="134" mass="14297">MSLTRCQRWILESLHAVAPGPPAGVACDELAALLGHGTYRTGLYLDQLHAAGLVAARPRDGELHWWVNRNGRAALKPARSARAQRGGEQMIPGPDGNAGNTNATNDPMSIELYGSNATQPTQIAAVTHNVTEHQ</sequence>
<dbReference type="EMBL" id="JBHSBA010000018">
    <property type="protein sequence ID" value="MFC4128984.1"/>
    <property type="molecule type" value="Genomic_DNA"/>
</dbReference>
<proteinExistence type="predicted"/>
<organism evidence="2 3">
    <name type="scientific">Nocardia rhizosphaerae</name>
    <dbReference type="NCBI Taxonomy" id="1691571"/>
    <lineage>
        <taxon>Bacteria</taxon>
        <taxon>Bacillati</taxon>
        <taxon>Actinomycetota</taxon>
        <taxon>Actinomycetes</taxon>
        <taxon>Mycobacteriales</taxon>
        <taxon>Nocardiaceae</taxon>
        <taxon>Nocardia</taxon>
    </lineage>
</organism>
<feature type="region of interest" description="Disordered" evidence="1">
    <location>
        <begin position="76"/>
        <end position="105"/>
    </location>
</feature>
<comment type="caution">
    <text evidence="2">The sequence shown here is derived from an EMBL/GenBank/DDBJ whole genome shotgun (WGS) entry which is preliminary data.</text>
</comment>
<dbReference type="RefSeq" id="WP_378554875.1">
    <property type="nucleotide sequence ID" value="NZ_JBHSBA010000018.1"/>
</dbReference>
<name>A0ABV8LFC8_9NOCA</name>